<feature type="domain" description="Acyl-CoA dehydrogenase/oxidase C-terminal" evidence="7">
    <location>
        <begin position="228"/>
        <end position="377"/>
    </location>
</feature>
<evidence type="ECO:0000256" key="4">
    <source>
        <dbReference type="ARBA" id="ARBA00022827"/>
    </source>
</evidence>
<name>A0A5Q0H070_SACSY</name>
<evidence type="ECO:0000256" key="1">
    <source>
        <dbReference type="ARBA" id="ARBA00001974"/>
    </source>
</evidence>
<dbReference type="AlphaFoldDB" id="A0A5Q0H070"/>
<dbReference type="InterPro" id="IPR009075">
    <property type="entry name" value="AcylCo_DH/oxidase_C"/>
</dbReference>
<feature type="domain" description="Acyl-CoA oxidase/dehydrogenase middle" evidence="8">
    <location>
        <begin position="121"/>
        <end position="216"/>
    </location>
</feature>
<dbReference type="Pfam" id="PF02771">
    <property type="entry name" value="Acyl-CoA_dh_N"/>
    <property type="match status" value="1"/>
</dbReference>
<keyword evidence="3 6" id="KW-0285">Flavoprotein</keyword>
<dbReference type="KEGG" id="ssyi:EKG83_17820"/>
<evidence type="ECO:0000313" key="11">
    <source>
        <dbReference type="Proteomes" id="UP000325787"/>
    </source>
</evidence>
<comment type="similarity">
    <text evidence="2 6">Belongs to the acyl-CoA dehydrogenase family.</text>
</comment>
<dbReference type="InterPro" id="IPR013786">
    <property type="entry name" value="AcylCoA_DH/ox_N"/>
</dbReference>
<dbReference type="InterPro" id="IPR009100">
    <property type="entry name" value="AcylCoA_DH/oxidase_NM_dom_sf"/>
</dbReference>
<dbReference type="InterPro" id="IPR037069">
    <property type="entry name" value="AcylCoA_DH/ox_N_sf"/>
</dbReference>
<dbReference type="PANTHER" id="PTHR43884:SF12">
    <property type="entry name" value="ISOVALERYL-COA DEHYDROGENASE, MITOCHONDRIAL-RELATED"/>
    <property type="match status" value="1"/>
</dbReference>
<dbReference type="SUPFAM" id="SSF56645">
    <property type="entry name" value="Acyl-CoA dehydrogenase NM domain-like"/>
    <property type="match status" value="1"/>
</dbReference>
<dbReference type="Pfam" id="PF00441">
    <property type="entry name" value="Acyl-CoA_dh_1"/>
    <property type="match status" value="1"/>
</dbReference>
<dbReference type="Proteomes" id="UP000325787">
    <property type="component" value="Chromosome"/>
</dbReference>
<keyword evidence="5 6" id="KW-0560">Oxidoreductase</keyword>
<sequence>MDFGFTDEQEALARKVRDFAEERIAPGAARNDRERTFPPGFFTELGRAGLTGLGIPERHGGRGLGAVEVGIAVEELAKAEVTACYPVLNAALIGGIIDRNGTEEQKAAWLPPVAAGESVVALVLTEPDHGTDAAAIELRAERAGDGHGWVLTGTKTSIMLGAHATHGLVFARTGDDGARGVTAFYVPLDREGVSRDRLPDLGARAGGRATITFDRCAVSADEVVGEVGEGFVGVMRGFDHSRALIAVMAAASAQAALDDAMAFARERTAFGQPIGKHQGVAFPLVEHATRVRAARLLAYEALWRKDAGLDHRVEANMAKWWAPRVGVEATHQALLTFGHRGWHDEHPISRRMRDAIGPEIADGTENATKLVVARQLLGREHAP</sequence>
<evidence type="ECO:0000313" key="10">
    <source>
        <dbReference type="EMBL" id="QFZ19062.1"/>
    </source>
</evidence>
<evidence type="ECO:0000256" key="6">
    <source>
        <dbReference type="RuleBase" id="RU362125"/>
    </source>
</evidence>
<protein>
    <submittedName>
        <fullName evidence="10">Acyl-CoA dehydrogenase</fullName>
    </submittedName>
</protein>
<comment type="cofactor">
    <cofactor evidence="1 6">
        <name>FAD</name>
        <dbReference type="ChEBI" id="CHEBI:57692"/>
    </cofactor>
</comment>
<proteinExistence type="inferred from homology"/>
<evidence type="ECO:0000256" key="3">
    <source>
        <dbReference type="ARBA" id="ARBA00022630"/>
    </source>
</evidence>
<dbReference type="GO" id="GO:0050660">
    <property type="term" value="F:flavin adenine dinucleotide binding"/>
    <property type="evidence" value="ECO:0007669"/>
    <property type="project" value="InterPro"/>
</dbReference>
<dbReference type="GO" id="GO:0003995">
    <property type="term" value="F:acyl-CoA dehydrogenase activity"/>
    <property type="evidence" value="ECO:0007669"/>
    <property type="project" value="TreeGrafter"/>
</dbReference>
<dbReference type="OrthoDB" id="9769473at2"/>
<dbReference type="InterPro" id="IPR006091">
    <property type="entry name" value="Acyl-CoA_Oxase/DH_mid-dom"/>
</dbReference>
<keyword evidence="4 6" id="KW-0274">FAD</keyword>
<reference evidence="11" key="1">
    <citation type="journal article" date="2021" name="Curr. Microbiol.">
        <title>Complete genome of nocamycin-producing strain Saccharothrix syringae NRRL B-16468 reveals the biosynthetic potential for secondary metabolites.</title>
        <authorList>
            <person name="Mo X."/>
            <person name="Yang S."/>
        </authorList>
    </citation>
    <scope>NUCLEOTIDE SEQUENCE [LARGE SCALE GENOMIC DNA]</scope>
    <source>
        <strain evidence="11">ATCC 51364 / DSM 43886 / JCM 6844 / KCTC 9398 / NBRC 14523 / NRRL B-16468 / INA 2240</strain>
    </source>
</reference>
<dbReference type="Gene3D" id="1.20.140.10">
    <property type="entry name" value="Butyryl-CoA Dehydrogenase, subunit A, domain 3"/>
    <property type="match status" value="1"/>
</dbReference>
<dbReference type="Gene3D" id="2.40.110.10">
    <property type="entry name" value="Butyryl-CoA Dehydrogenase, subunit A, domain 2"/>
    <property type="match status" value="1"/>
</dbReference>
<feature type="domain" description="Acyl-CoA dehydrogenase/oxidase N-terminal" evidence="9">
    <location>
        <begin position="6"/>
        <end position="117"/>
    </location>
</feature>
<gene>
    <name evidence="10" type="ORF">EKG83_17820</name>
</gene>
<dbReference type="RefSeq" id="WP_033435483.1">
    <property type="nucleotide sequence ID" value="NZ_CP034550.1"/>
</dbReference>
<dbReference type="PANTHER" id="PTHR43884">
    <property type="entry name" value="ACYL-COA DEHYDROGENASE"/>
    <property type="match status" value="1"/>
</dbReference>
<dbReference type="FunFam" id="1.20.140.10:FF:000001">
    <property type="entry name" value="Acyl-CoA dehydrogenase"/>
    <property type="match status" value="1"/>
</dbReference>
<dbReference type="SUPFAM" id="SSF47203">
    <property type="entry name" value="Acyl-CoA dehydrogenase C-terminal domain-like"/>
    <property type="match status" value="1"/>
</dbReference>
<keyword evidence="11" id="KW-1185">Reference proteome</keyword>
<evidence type="ECO:0000256" key="5">
    <source>
        <dbReference type="ARBA" id="ARBA00023002"/>
    </source>
</evidence>
<evidence type="ECO:0000259" key="8">
    <source>
        <dbReference type="Pfam" id="PF02770"/>
    </source>
</evidence>
<dbReference type="Gene3D" id="1.10.540.10">
    <property type="entry name" value="Acyl-CoA dehydrogenase/oxidase, N-terminal domain"/>
    <property type="match status" value="1"/>
</dbReference>
<dbReference type="InterPro" id="IPR046373">
    <property type="entry name" value="Acyl-CoA_Oxase/DH_mid-dom_sf"/>
</dbReference>
<evidence type="ECO:0000259" key="7">
    <source>
        <dbReference type="Pfam" id="PF00441"/>
    </source>
</evidence>
<organism evidence="10 11">
    <name type="scientific">Saccharothrix syringae</name>
    <name type="common">Nocardiopsis syringae</name>
    <dbReference type="NCBI Taxonomy" id="103733"/>
    <lineage>
        <taxon>Bacteria</taxon>
        <taxon>Bacillati</taxon>
        <taxon>Actinomycetota</taxon>
        <taxon>Actinomycetes</taxon>
        <taxon>Pseudonocardiales</taxon>
        <taxon>Pseudonocardiaceae</taxon>
        <taxon>Saccharothrix</taxon>
    </lineage>
</organism>
<dbReference type="InterPro" id="IPR036250">
    <property type="entry name" value="AcylCo_DH-like_C"/>
</dbReference>
<dbReference type="Pfam" id="PF02770">
    <property type="entry name" value="Acyl-CoA_dh_M"/>
    <property type="match status" value="1"/>
</dbReference>
<evidence type="ECO:0000256" key="2">
    <source>
        <dbReference type="ARBA" id="ARBA00009347"/>
    </source>
</evidence>
<accession>A0A5Q0H070</accession>
<evidence type="ECO:0000259" key="9">
    <source>
        <dbReference type="Pfam" id="PF02771"/>
    </source>
</evidence>
<dbReference type="EMBL" id="CP034550">
    <property type="protein sequence ID" value="QFZ19062.1"/>
    <property type="molecule type" value="Genomic_DNA"/>
</dbReference>